<dbReference type="InterPro" id="IPR008552">
    <property type="entry name" value="DUF834"/>
</dbReference>
<feature type="domain" description="DUF834" evidence="1">
    <location>
        <begin position="7"/>
        <end position="33"/>
    </location>
</feature>
<evidence type="ECO:0000313" key="2">
    <source>
        <dbReference type="EnsemblPlants" id="ORGLA11G0095200.1"/>
    </source>
</evidence>
<dbReference type="Proteomes" id="UP000007306">
    <property type="component" value="Chromosome 11"/>
</dbReference>
<dbReference type="HOGENOM" id="CLU_2430669_0_0_1"/>
<evidence type="ECO:0000259" key="1">
    <source>
        <dbReference type="Pfam" id="PF05754"/>
    </source>
</evidence>
<name>I1QZL0_ORYGL</name>
<proteinExistence type="predicted"/>
<evidence type="ECO:0000313" key="3">
    <source>
        <dbReference type="Proteomes" id="UP000007306"/>
    </source>
</evidence>
<keyword evidence="3" id="KW-1185">Reference proteome</keyword>
<dbReference type="AlphaFoldDB" id="I1QZL0"/>
<reference evidence="2" key="1">
    <citation type="submission" date="2015-06" db="UniProtKB">
        <authorList>
            <consortium name="EnsemblPlants"/>
        </authorList>
    </citation>
    <scope>IDENTIFICATION</scope>
</reference>
<dbReference type="Pfam" id="PF05754">
    <property type="entry name" value="DUF834"/>
    <property type="match status" value="1"/>
</dbReference>
<organism evidence="2 3">
    <name type="scientific">Oryza glaberrima</name>
    <name type="common">African rice</name>
    <dbReference type="NCBI Taxonomy" id="4538"/>
    <lineage>
        <taxon>Eukaryota</taxon>
        <taxon>Viridiplantae</taxon>
        <taxon>Streptophyta</taxon>
        <taxon>Embryophyta</taxon>
        <taxon>Tracheophyta</taxon>
        <taxon>Spermatophyta</taxon>
        <taxon>Magnoliopsida</taxon>
        <taxon>Liliopsida</taxon>
        <taxon>Poales</taxon>
        <taxon>Poaceae</taxon>
        <taxon>BOP clade</taxon>
        <taxon>Oryzoideae</taxon>
        <taxon>Oryzeae</taxon>
        <taxon>Oryzinae</taxon>
        <taxon>Oryza</taxon>
    </lineage>
</organism>
<dbReference type="EnsemblPlants" id="ORGLA11G0095200.1">
    <property type="protein sequence ID" value="ORGLA11G0095200.1"/>
    <property type="gene ID" value="ORGLA11G0095200"/>
</dbReference>
<protein>
    <recommendedName>
        <fullName evidence="1">DUF834 domain-containing protein</fullName>
    </recommendedName>
</protein>
<dbReference type="Gramene" id="ORGLA11G0095200.1">
    <property type="protein sequence ID" value="ORGLA11G0095200.1"/>
    <property type="gene ID" value="ORGLA11G0095200"/>
</dbReference>
<reference evidence="2 3" key="2">
    <citation type="submission" date="2018-04" db="EMBL/GenBank/DDBJ databases">
        <title>OglaRS2 (Oryza glaberrima Reference Sequence Version 2).</title>
        <authorList>
            <person name="Zhang J."/>
            <person name="Kudrna D."/>
            <person name="Lee S."/>
            <person name="Talag J."/>
            <person name="Rajasekar S."/>
            <person name="Wing R.A."/>
        </authorList>
    </citation>
    <scope>NUCLEOTIDE SEQUENCE [LARGE SCALE GENOMIC DNA]</scope>
    <source>
        <strain evidence="2 3">cv. IRGC 96717</strain>
    </source>
</reference>
<sequence>MACVFTEVAAGFLLTAAKPTVDTARSGNHGIDGKASPEIKTWQRFGLHDLRRKKERLNREIGKDFHINFWGFLGDKEEEIERIPFPQPIRK</sequence>
<accession>I1QZL0</accession>